<feature type="domain" description="Ig-like" evidence="1">
    <location>
        <begin position="1"/>
        <end position="30"/>
    </location>
</feature>
<dbReference type="InterPro" id="IPR007110">
    <property type="entry name" value="Ig-like_dom"/>
</dbReference>
<evidence type="ECO:0000259" key="1">
    <source>
        <dbReference type="PROSITE" id="PS50835"/>
    </source>
</evidence>
<accession>A0A0E9XNI2</accession>
<sequence>MEGTSVSLSCSAAAPCPKLPPNLTWTPRLK</sequence>
<reference evidence="2" key="1">
    <citation type="submission" date="2014-11" db="EMBL/GenBank/DDBJ databases">
        <authorList>
            <person name="Amaro Gonzalez C."/>
        </authorList>
    </citation>
    <scope>NUCLEOTIDE SEQUENCE</scope>
</reference>
<reference evidence="2" key="2">
    <citation type="journal article" date="2015" name="Fish Shellfish Immunol.">
        <title>Early steps in the European eel (Anguilla anguilla)-Vibrio vulnificus interaction in the gills: Role of the RtxA13 toxin.</title>
        <authorList>
            <person name="Callol A."/>
            <person name="Pajuelo D."/>
            <person name="Ebbesson L."/>
            <person name="Teles M."/>
            <person name="MacKenzie S."/>
            <person name="Amaro C."/>
        </authorList>
    </citation>
    <scope>NUCLEOTIDE SEQUENCE</scope>
</reference>
<dbReference type="PROSITE" id="PS50835">
    <property type="entry name" value="IG_LIKE"/>
    <property type="match status" value="1"/>
</dbReference>
<name>A0A0E9XNI2_ANGAN</name>
<dbReference type="InterPro" id="IPR013783">
    <property type="entry name" value="Ig-like_fold"/>
</dbReference>
<dbReference type="AlphaFoldDB" id="A0A0E9XNI2"/>
<dbReference type="Gene3D" id="2.60.40.10">
    <property type="entry name" value="Immunoglobulins"/>
    <property type="match status" value="1"/>
</dbReference>
<proteinExistence type="predicted"/>
<organism evidence="2">
    <name type="scientific">Anguilla anguilla</name>
    <name type="common">European freshwater eel</name>
    <name type="synonym">Muraena anguilla</name>
    <dbReference type="NCBI Taxonomy" id="7936"/>
    <lineage>
        <taxon>Eukaryota</taxon>
        <taxon>Metazoa</taxon>
        <taxon>Chordata</taxon>
        <taxon>Craniata</taxon>
        <taxon>Vertebrata</taxon>
        <taxon>Euteleostomi</taxon>
        <taxon>Actinopterygii</taxon>
        <taxon>Neopterygii</taxon>
        <taxon>Teleostei</taxon>
        <taxon>Anguilliformes</taxon>
        <taxon>Anguillidae</taxon>
        <taxon>Anguilla</taxon>
    </lineage>
</organism>
<dbReference type="EMBL" id="GBXM01005329">
    <property type="protein sequence ID" value="JAI03249.1"/>
    <property type="molecule type" value="Transcribed_RNA"/>
</dbReference>
<evidence type="ECO:0000313" key="2">
    <source>
        <dbReference type="EMBL" id="JAI03249.1"/>
    </source>
</evidence>
<protein>
    <recommendedName>
        <fullName evidence="1">Ig-like domain-containing protein</fullName>
    </recommendedName>
</protein>